<dbReference type="AlphaFoldDB" id="A0A6J6WLK1"/>
<organism evidence="1">
    <name type="scientific">freshwater metagenome</name>
    <dbReference type="NCBI Taxonomy" id="449393"/>
    <lineage>
        <taxon>unclassified sequences</taxon>
        <taxon>metagenomes</taxon>
        <taxon>ecological metagenomes</taxon>
    </lineage>
</organism>
<gene>
    <name evidence="1" type="ORF">UFOPK2894_01429</name>
</gene>
<reference evidence="1" key="1">
    <citation type="submission" date="2020-05" db="EMBL/GenBank/DDBJ databases">
        <authorList>
            <person name="Chiriac C."/>
            <person name="Salcher M."/>
            <person name="Ghai R."/>
            <person name="Kavagutti S V."/>
        </authorList>
    </citation>
    <scope>NUCLEOTIDE SEQUENCE</scope>
</reference>
<protein>
    <submittedName>
        <fullName evidence="1">Unannotated protein</fullName>
    </submittedName>
</protein>
<sequence>MGDSRARPIPIFRYMRYLAEVKRLWVSVVSFSLTLALQPSALAAGAWTSAPQVGQGCSTDQSENTFWIPPLHLICKVVAGKGTIVLDSRVIPDEQYVAPFPATVDMQGFLAQDSDEVVRMSSSLLNFTTAPADSATMLAMKDTVTAVVACTSASDPNCTFTRMQKYRATLPRCSSDTDTNCIVGITAKNSDGKDLTISGASYFPTKGIQSFAGNPGVNLPTGATSTLVNIPGAPHDGGDLYLIKAEMIGNRTALNLPELNFQTERFQAGIFAVKLRDVQLTRSFGMSTNASDYAFLGAEVGGDDIPGCVGHSETQCAEPYPLPSNINFGVQLRFEKKVTGWLHARLDRPDVTLSTETNGNSLLNVSGYSVKVPVLAVWKKNSELTDALNAFYAAKSRFGSTYYGSIGAPMSEIALLHDGNAGFGEDEMTEFLAWLGLSSNQASALPTAWTVRTMTNNSPTVNSPCIKSAPNLVGLVTTNATQYLDGPPSFNLGTQSLDYKVAAPHLTPKGDVFQGNYNLLLRSDVARCLYGFSTAPISATVSVLSESGTASVQTQSLAEKGGWLSLSASGFTFSSPTIRVTLAQAKNEPAIAVAPTLVKPVVKKITIKCMRGKTVKSVVGLSPKCPVGYTKKR</sequence>
<evidence type="ECO:0000313" key="1">
    <source>
        <dbReference type="EMBL" id="CAB4784739.1"/>
    </source>
</evidence>
<dbReference type="EMBL" id="CAEZZQ010000119">
    <property type="protein sequence ID" value="CAB4784739.1"/>
    <property type="molecule type" value="Genomic_DNA"/>
</dbReference>
<proteinExistence type="predicted"/>
<accession>A0A6J6WLK1</accession>
<name>A0A6J6WLK1_9ZZZZ</name>